<keyword evidence="2" id="KW-1133">Transmembrane helix</keyword>
<protein>
    <submittedName>
        <fullName evidence="3">Chromosome segregation ATPase</fullName>
    </submittedName>
</protein>
<keyword evidence="1" id="KW-0175">Coiled coil</keyword>
<dbReference type="AlphaFoldDB" id="B9J6H5"/>
<reference evidence="3 4" key="1">
    <citation type="journal article" date="2009" name="J. Bacteriol.">
        <title>Complete genome sequence of the extremophilic Bacillus cereus strain Q1 with industrial applications.</title>
        <authorList>
            <person name="Xiong Z."/>
            <person name="Jiang Y."/>
            <person name="Qi D."/>
            <person name="Lu H."/>
            <person name="Yang F."/>
            <person name="Yang J."/>
            <person name="Chen L."/>
            <person name="Sun L."/>
            <person name="Xu X."/>
            <person name="Xue Y."/>
            <person name="Zhu Y."/>
            <person name="Jin Q."/>
        </authorList>
    </citation>
    <scope>NUCLEOTIDE SEQUENCE [LARGE SCALE GENOMIC DNA]</scope>
    <source>
        <strain evidence="3 4">Q1</strain>
        <plasmid evidence="3 4">pBc53</plasmid>
    </source>
</reference>
<keyword evidence="3" id="KW-0614">Plasmid</keyword>
<evidence type="ECO:0000313" key="4">
    <source>
        <dbReference type="Proteomes" id="UP000000441"/>
    </source>
</evidence>
<gene>
    <name evidence="3" type="ordered locus">BCQ_PT08</name>
</gene>
<dbReference type="EMBL" id="CP000229">
    <property type="protein sequence ID" value="ACM15970.1"/>
    <property type="molecule type" value="Genomic_DNA"/>
</dbReference>
<evidence type="ECO:0000256" key="1">
    <source>
        <dbReference type="SAM" id="Coils"/>
    </source>
</evidence>
<proteinExistence type="predicted"/>
<organism evidence="3 4">
    <name type="scientific">Bacillus cereus (strain Q1)</name>
    <dbReference type="NCBI Taxonomy" id="361100"/>
    <lineage>
        <taxon>Bacteria</taxon>
        <taxon>Bacillati</taxon>
        <taxon>Bacillota</taxon>
        <taxon>Bacilli</taxon>
        <taxon>Bacillales</taxon>
        <taxon>Bacillaceae</taxon>
        <taxon>Bacillus</taxon>
        <taxon>Bacillus cereus group</taxon>
    </lineage>
</organism>
<sequence length="247" mass="29740">MIASEYLFLIIGLLIGYIVKDFFPSFFKEKGKNLATKQDIAEITEKQEEVKAKFIEIANKQKNDLDIHFKKYELYTVKKHEYYAELYKNIELCIGRISDLRGIQRTIPLHTFNLEDIKKYMSDKSFIEADKEIILSQWEKDKKLAIRDIEFKLERMEYHEAKREYNTAYNFYLLHRLFFSEPVSLKANELLINIYALWGNYNPDWNLLYDEEELFEENEKLNDDIDRLRKELFELLQNELGVKDTNQ</sequence>
<geneLocation type="plasmid" evidence="3 4">
    <name>pBc53</name>
</geneLocation>
<evidence type="ECO:0000256" key="2">
    <source>
        <dbReference type="SAM" id="Phobius"/>
    </source>
</evidence>
<evidence type="ECO:0000313" key="3">
    <source>
        <dbReference type="EMBL" id="ACM15970.1"/>
    </source>
</evidence>
<keyword evidence="2" id="KW-0472">Membrane</keyword>
<keyword evidence="2" id="KW-0812">Transmembrane</keyword>
<feature type="coiled-coil region" evidence="1">
    <location>
        <begin position="211"/>
        <end position="238"/>
    </location>
</feature>
<dbReference type="Proteomes" id="UP000000441">
    <property type="component" value="Plasmid pBc53"/>
</dbReference>
<dbReference type="HOGENOM" id="CLU_1122828_0_0_9"/>
<name>B9J6H5_BACCQ</name>
<feature type="transmembrane region" description="Helical" evidence="2">
    <location>
        <begin position="6"/>
        <end position="23"/>
    </location>
</feature>
<accession>B9J6H5</accession>
<dbReference type="KEGG" id="bcq:BCQ_PT08"/>